<dbReference type="EMBL" id="LAZR01025623">
    <property type="protein sequence ID" value="KKL71339.1"/>
    <property type="molecule type" value="Genomic_DNA"/>
</dbReference>
<organism evidence="1">
    <name type="scientific">marine sediment metagenome</name>
    <dbReference type="NCBI Taxonomy" id="412755"/>
    <lineage>
        <taxon>unclassified sequences</taxon>
        <taxon>metagenomes</taxon>
        <taxon>ecological metagenomes</taxon>
    </lineage>
</organism>
<protein>
    <submittedName>
        <fullName evidence="1">Uncharacterized protein</fullName>
    </submittedName>
</protein>
<reference evidence="1" key="1">
    <citation type="journal article" date="2015" name="Nature">
        <title>Complex archaea that bridge the gap between prokaryotes and eukaryotes.</title>
        <authorList>
            <person name="Spang A."/>
            <person name="Saw J.H."/>
            <person name="Jorgensen S.L."/>
            <person name="Zaremba-Niedzwiedzka K."/>
            <person name="Martijn J."/>
            <person name="Lind A.E."/>
            <person name="van Eijk R."/>
            <person name="Schleper C."/>
            <person name="Guy L."/>
            <person name="Ettema T.J."/>
        </authorList>
    </citation>
    <scope>NUCLEOTIDE SEQUENCE</scope>
</reference>
<gene>
    <name evidence="1" type="ORF">LCGC14_2095860</name>
</gene>
<feature type="non-terminal residue" evidence="1">
    <location>
        <position position="196"/>
    </location>
</feature>
<comment type="caution">
    <text evidence="1">The sequence shown here is derived from an EMBL/GenBank/DDBJ whole genome shotgun (WGS) entry which is preliminary data.</text>
</comment>
<sequence>MFWDADASGTLGYEEGEEKIQEGDVNMEAVSPFNCRVDPLYFEHERWRWFEFGEEVDADALEEEYEIEKGTLKETSQTLGDAFTLESYDMSGLVSGREETKEHITGRTVVLKELWTPKIFVFSAGNKVLDYGKNPYGEIPFYPIEERLIPISNYEKGFQYNESLVKDAISIQREYNRMYSLKSIALEKASKLKVLV</sequence>
<evidence type="ECO:0000313" key="1">
    <source>
        <dbReference type="EMBL" id="KKL71339.1"/>
    </source>
</evidence>
<proteinExistence type="predicted"/>
<name>A0A0F9EBM0_9ZZZZ</name>
<dbReference type="AlphaFoldDB" id="A0A0F9EBM0"/>
<accession>A0A0F9EBM0</accession>